<comment type="caution">
    <text evidence="1">The sequence shown here is derived from an EMBL/GenBank/DDBJ whole genome shotgun (WGS) entry which is preliminary data.</text>
</comment>
<dbReference type="OrthoDB" id="10508025at2759"/>
<dbReference type="Proteomes" id="UP000652761">
    <property type="component" value="Unassembled WGS sequence"/>
</dbReference>
<accession>A0A843V8B7</accession>
<reference evidence="1" key="1">
    <citation type="submission" date="2017-07" db="EMBL/GenBank/DDBJ databases">
        <title>Taro Niue Genome Assembly and Annotation.</title>
        <authorList>
            <person name="Atibalentja N."/>
            <person name="Keating K."/>
            <person name="Fields C.J."/>
        </authorList>
    </citation>
    <scope>NUCLEOTIDE SEQUENCE</scope>
    <source>
        <strain evidence="1">Niue_2</strain>
        <tissue evidence="1">Leaf</tissue>
    </source>
</reference>
<gene>
    <name evidence="1" type="ORF">Taro_024086</name>
</gene>
<dbReference type="EMBL" id="NMUH01001343">
    <property type="protein sequence ID" value="MQL91476.1"/>
    <property type="molecule type" value="Genomic_DNA"/>
</dbReference>
<evidence type="ECO:0000313" key="2">
    <source>
        <dbReference type="Proteomes" id="UP000652761"/>
    </source>
</evidence>
<proteinExistence type="predicted"/>
<name>A0A843V8B7_COLES</name>
<sequence>QIEKPLQRHGGRLEHNETYCGSCYGAEVVDRHGGLTSDAISTYTKELASRPTRTQVQGINHAKNR</sequence>
<evidence type="ECO:0000313" key="1">
    <source>
        <dbReference type="EMBL" id="MQL91476.1"/>
    </source>
</evidence>
<dbReference type="AlphaFoldDB" id="A0A843V8B7"/>
<feature type="non-terminal residue" evidence="1">
    <location>
        <position position="65"/>
    </location>
</feature>
<keyword evidence="2" id="KW-1185">Reference proteome</keyword>
<protein>
    <submittedName>
        <fullName evidence="1">Uncharacterized protein</fullName>
    </submittedName>
</protein>
<organism evidence="1 2">
    <name type="scientific">Colocasia esculenta</name>
    <name type="common">Wild taro</name>
    <name type="synonym">Arum esculentum</name>
    <dbReference type="NCBI Taxonomy" id="4460"/>
    <lineage>
        <taxon>Eukaryota</taxon>
        <taxon>Viridiplantae</taxon>
        <taxon>Streptophyta</taxon>
        <taxon>Embryophyta</taxon>
        <taxon>Tracheophyta</taxon>
        <taxon>Spermatophyta</taxon>
        <taxon>Magnoliopsida</taxon>
        <taxon>Liliopsida</taxon>
        <taxon>Araceae</taxon>
        <taxon>Aroideae</taxon>
        <taxon>Colocasieae</taxon>
        <taxon>Colocasia</taxon>
    </lineage>
</organism>